<evidence type="ECO:0000256" key="2">
    <source>
        <dbReference type="ARBA" id="ARBA00022729"/>
    </source>
</evidence>
<dbReference type="InterPro" id="IPR001881">
    <property type="entry name" value="EGF-like_Ca-bd_dom"/>
</dbReference>
<dbReference type="PANTHER" id="PTHR24050:SF28">
    <property type="entry name" value="UROMODULIN-LIKE"/>
    <property type="match status" value="1"/>
</dbReference>
<reference evidence="7 8" key="1">
    <citation type="submission" date="2022-05" db="EMBL/GenBank/DDBJ databases">
        <authorList>
            <consortium name="Genoscope - CEA"/>
            <person name="William W."/>
        </authorList>
    </citation>
    <scope>NUCLEOTIDE SEQUENCE [LARGE SCALE GENOMIC DNA]</scope>
</reference>
<comment type="caution">
    <text evidence="7">The sequence shown here is derived from an EMBL/GenBank/DDBJ whole genome shotgun (WGS) entry which is preliminary data.</text>
</comment>
<dbReference type="FunFam" id="2.10.25.10:FF:000038">
    <property type="entry name" value="Fibrillin 2"/>
    <property type="match status" value="1"/>
</dbReference>
<keyword evidence="1 5" id="KW-0245">EGF-like domain</keyword>
<accession>A0AAU9X0F6</accession>
<name>A0AAU9X0F6_9CNID</name>
<proteinExistence type="predicted"/>
<keyword evidence="8" id="KW-1185">Reference proteome</keyword>
<dbReference type="SMART" id="SM00179">
    <property type="entry name" value="EGF_CA"/>
    <property type="match status" value="1"/>
</dbReference>
<organism evidence="7 8">
    <name type="scientific">Pocillopora meandrina</name>
    <dbReference type="NCBI Taxonomy" id="46732"/>
    <lineage>
        <taxon>Eukaryota</taxon>
        <taxon>Metazoa</taxon>
        <taxon>Cnidaria</taxon>
        <taxon>Anthozoa</taxon>
        <taxon>Hexacorallia</taxon>
        <taxon>Scleractinia</taxon>
        <taxon>Astrocoeniina</taxon>
        <taxon>Pocilloporidae</taxon>
        <taxon>Pocillopora</taxon>
    </lineage>
</organism>
<evidence type="ECO:0000259" key="6">
    <source>
        <dbReference type="PROSITE" id="PS50026"/>
    </source>
</evidence>
<sequence>IDECAEGSHNCSLDAFCNNTKGSYNCTCKQGYLGNGRECEGSTVMSVSKGYTTAVLMPFATTLKGRTIVHVNLDPLEMAKNAKETFDAEMEVRRQSRLTSTFHYGSSHWSDYEEYNFPGEKTGFDGQETKLPTYWNTPFA</sequence>
<protein>
    <recommendedName>
        <fullName evidence="6">EGF-like domain-containing protein</fullName>
    </recommendedName>
</protein>
<dbReference type="CDD" id="cd00054">
    <property type="entry name" value="EGF_CA"/>
    <property type="match status" value="1"/>
</dbReference>
<dbReference type="Pfam" id="PF12947">
    <property type="entry name" value="EGF_3"/>
    <property type="match status" value="1"/>
</dbReference>
<dbReference type="Proteomes" id="UP001159428">
    <property type="component" value="Unassembled WGS sequence"/>
</dbReference>
<dbReference type="GO" id="GO:0005509">
    <property type="term" value="F:calcium ion binding"/>
    <property type="evidence" value="ECO:0007669"/>
    <property type="project" value="InterPro"/>
</dbReference>
<evidence type="ECO:0000256" key="4">
    <source>
        <dbReference type="ARBA" id="ARBA00023157"/>
    </source>
</evidence>
<dbReference type="InterPro" id="IPR000742">
    <property type="entry name" value="EGF"/>
</dbReference>
<evidence type="ECO:0000256" key="5">
    <source>
        <dbReference type="PROSITE-ProRule" id="PRU00076"/>
    </source>
</evidence>
<keyword evidence="2" id="KW-0732">Signal</keyword>
<comment type="caution">
    <text evidence="5">Lacks conserved residue(s) required for the propagation of feature annotation.</text>
</comment>
<dbReference type="SMART" id="SM00181">
    <property type="entry name" value="EGF"/>
    <property type="match status" value="1"/>
</dbReference>
<keyword evidence="3" id="KW-0677">Repeat</keyword>
<dbReference type="InterPro" id="IPR052235">
    <property type="entry name" value="Nephronectin_domain"/>
</dbReference>
<gene>
    <name evidence="7" type="ORF">PMEA_00014482</name>
</gene>
<keyword evidence="4" id="KW-1015">Disulfide bond</keyword>
<evidence type="ECO:0000256" key="1">
    <source>
        <dbReference type="ARBA" id="ARBA00022536"/>
    </source>
</evidence>
<dbReference type="InterPro" id="IPR000152">
    <property type="entry name" value="EGF-type_Asp/Asn_hydroxyl_site"/>
</dbReference>
<dbReference type="InterPro" id="IPR024731">
    <property type="entry name" value="NELL2-like_EGF"/>
</dbReference>
<evidence type="ECO:0000313" key="8">
    <source>
        <dbReference type="Proteomes" id="UP001159428"/>
    </source>
</evidence>
<dbReference type="AlphaFoldDB" id="A0AAU9X0F6"/>
<evidence type="ECO:0000256" key="3">
    <source>
        <dbReference type="ARBA" id="ARBA00022737"/>
    </source>
</evidence>
<dbReference type="Gene3D" id="2.10.25.10">
    <property type="entry name" value="Laminin"/>
    <property type="match status" value="1"/>
</dbReference>
<dbReference type="EMBL" id="CALNXJ010000026">
    <property type="protein sequence ID" value="CAH3132093.1"/>
    <property type="molecule type" value="Genomic_DNA"/>
</dbReference>
<dbReference type="PROSITE" id="PS00010">
    <property type="entry name" value="ASX_HYDROXYL"/>
    <property type="match status" value="1"/>
</dbReference>
<feature type="non-terminal residue" evidence="7">
    <location>
        <position position="1"/>
    </location>
</feature>
<feature type="domain" description="EGF-like" evidence="6">
    <location>
        <begin position="1"/>
        <end position="40"/>
    </location>
</feature>
<dbReference type="PROSITE" id="PS01186">
    <property type="entry name" value="EGF_2"/>
    <property type="match status" value="1"/>
</dbReference>
<evidence type="ECO:0000313" key="7">
    <source>
        <dbReference type="EMBL" id="CAH3132093.1"/>
    </source>
</evidence>
<dbReference type="PANTHER" id="PTHR24050">
    <property type="entry name" value="PA14 DOMAIN-CONTAINING PROTEIN"/>
    <property type="match status" value="1"/>
</dbReference>
<dbReference type="PROSITE" id="PS50026">
    <property type="entry name" value="EGF_3"/>
    <property type="match status" value="1"/>
</dbReference>
<dbReference type="SUPFAM" id="SSF57196">
    <property type="entry name" value="EGF/Laminin"/>
    <property type="match status" value="1"/>
</dbReference>